<dbReference type="PROSITE" id="PS51898">
    <property type="entry name" value="TYR_RECOMBINASE"/>
    <property type="match status" value="1"/>
</dbReference>
<dbReference type="PANTHER" id="PTHR30349">
    <property type="entry name" value="PHAGE INTEGRASE-RELATED"/>
    <property type="match status" value="1"/>
</dbReference>
<evidence type="ECO:0000256" key="2">
    <source>
        <dbReference type="ARBA" id="ARBA00023125"/>
    </source>
</evidence>
<evidence type="ECO:0000313" key="6">
    <source>
        <dbReference type="EMBL" id="OZM70746.1"/>
    </source>
</evidence>
<dbReference type="SUPFAM" id="SSF56349">
    <property type="entry name" value="DNA breaking-rejoining enzymes"/>
    <property type="match status" value="1"/>
</dbReference>
<dbReference type="InParanoid" id="A0A263CZL7"/>
<protein>
    <submittedName>
        <fullName evidence="6">Integrase</fullName>
    </submittedName>
</protein>
<dbReference type="EMBL" id="NKYE01000018">
    <property type="protein sequence ID" value="OZM70746.1"/>
    <property type="molecule type" value="Genomic_DNA"/>
</dbReference>
<feature type="domain" description="Tyr recombinase" evidence="5">
    <location>
        <begin position="156"/>
        <end position="368"/>
    </location>
</feature>
<accession>A0A263CZL7</accession>
<dbReference type="InterPro" id="IPR013762">
    <property type="entry name" value="Integrase-like_cat_sf"/>
</dbReference>
<evidence type="ECO:0000256" key="4">
    <source>
        <dbReference type="SAM" id="MobiDB-lite"/>
    </source>
</evidence>
<comment type="similarity">
    <text evidence="1">Belongs to the 'phage' integrase family.</text>
</comment>
<dbReference type="GO" id="GO:0006310">
    <property type="term" value="P:DNA recombination"/>
    <property type="evidence" value="ECO:0007669"/>
    <property type="project" value="UniProtKB-KW"/>
</dbReference>
<evidence type="ECO:0000259" key="5">
    <source>
        <dbReference type="PROSITE" id="PS51898"/>
    </source>
</evidence>
<comment type="caution">
    <text evidence="6">The sequence shown here is derived from an EMBL/GenBank/DDBJ whole genome shotgun (WGS) entry which is preliminary data.</text>
</comment>
<keyword evidence="2" id="KW-0238">DNA-binding</keyword>
<dbReference type="InterPro" id="IPR011010">
    <property type="entry name" value="DNA_brk_join_enz"/>
</dbReference>
<keyword evidence="7" id="KW-1185">Reference proteome</keyword>
<dbReference type="Gene3D" id="1.10.443.10">
    <property type="entry name" value="Intergrase catalytic core"/>
    <property type="match status" value="1"/>
</dbReference>
<dbReference type="InterPro" id="IPR002104">
    <property type="entry name" value="Integrase_catalytic"/>
</dbReference>
<evidence type="ECO:0000256" key="1">
    <source>
        <dbReference type="ARBA" id="ARBA00008857"/>
    </source>
</evidence>
<sequence length="410" mass="46696">MVSRLRKPGGGDAAVAGLATLHVVPGVPMLRPAEAAFEKMLTGFAQHQRARRLSMDTIKERERVARQVQTFADAYPWESSWNRALFDRWSAMLADSKAASTMSSYQLHLRHFLTYITDPAYEWPQVCLELFGTFPANAIRDLNSVRHSQEYMGRPSGNRPLTRTETKAFFGQMDPEIRRLQAEGHKGALAAARDLALFSVVYGWGLRRREAARLETHDWRRQAKLPEFGDHAALAVRWGKASAGQPPRRRTVISVWPWAVQTVQFYMHDIRPLFYVDRDDDGVMFPTERGEMISLRSVNDRFKHWRELAHLADYLSPHCLRHTYVTRLIESGYDAQFVTDQVGHSHAATTAIYTAVSSDFKNLQVRHALDAAEEDALRRACAQAEAEADMDDAFDDQEPPRSSANRRKAR</sequence>
<organism evidence="6 7">
    <name type="scientific">Amycolatopsis antarctica</name>
    <dbReference type="NCBI Taxonomy" id="1854586"/>
    <lineage>
        <taxon>Bacteria</taxon>
        <taxon>Bacillati</taxon>
        <taxon>Actinomycetota</taxon>
        <taxon>Actinomycetes</taxon>
        <taxon>Pseudonocardiales</taxon>
        <taxon>Pseudonocardiaceae</taxon>
        <taxon>Amycolatopsis</taxon>
    </lineage>
</organism>
<evidence type="ECO:0000256" key="3">
    <source>
        <dbReference type="ARBA" id="ARBA00023172"/>
    </source>
</evidence>
<reference evidence="6 7" key="1">
    <citation type="submission" date="2017-07" db="EMBL/GenBank/DDBJ databases">
        <title>Amycolatopsis antarcticus sp. nov., isolated from the surface of an Antarcticus brown macroalga.</title>
        <authorList>
            <person name="Wang J."/>
            <person name="Leiva S."/>
            <person name="Huang J."/>
            <person name="Huang Y."/>
        </authorList>
    </citation>
    <scope>NUCLEOTIDE SEQUENCE [LARGE SCALE GENOMIC DNA]</scope>
    <source>
        <strain evidence="6 7">AU-G6</strain>
    </source>
</reference>
<dbReference type="PANTHER" id="PTHR30349:SF41">
    <property type="entry name" value="INTEGRASE_RECOMBINASE PROTEIN MJ0367-RELATED"/>
    <property type="match status" value="1"/>
</dbReference>
<feature type="region of interest" description="Disordered" evidence="4">
    <location>
        <begin position="382"/>
        <end position="410"/>
    </location>
</feature>
<dbReference type="Pfam" id="PF00589">
    <property type="entry name" value="Phage_integrase"/>
    <property type="match status" value="1"/>
</dbReference>
<dbReference type="InterPro" id="IPR050090">
    <property type="entry name" value="Tyrosine_recombinase_XerCD"/>
</dbReference>
<name>A0A263CZL7_9PSEU</name>
<feature type="compositionally biased region" description="Acidic residues" evidence="4">
    <location>
        <begin position="386"/>
        <end position="397"/>
    </location>
</feature>
<keyword evidence="3" id="KW-0233">DNA recombination</keyword>
<dbReference type="GO" id="GO:0003677">
    <property type="term" value="F:DNA binding"/>
    <property type="evidence" value="ECO:0007669"/>
    <property type="project" value="UniProtKB-KW"/>
</dbReference>
<dbReference type="RefSeq" id="WP_094865214.1">
    <property type="nucleotide sequence ID" value="NZ_NKYE01000018.1"/>
</dbReference>
<dbReference type="CDD" id="cd00397">
    <property type="entry name" value="DNA_BRE_C"/>
    <property type="match status" value="1"/>
</dbReference>
<proteinExistence type="inferred from homology"/>
<dbReference type="Proteomes" id="UP000242444">
    <property type="component" value="Unassembled WGS sequence"/>
</dbReference>
<dbReference type="GO" id="GO:0015074">
    <property type="term" value="P:DNA integration"/>
    <property type="evidence" value="ECO:0007669"/>
    <property type="project" value="InterPro"/>
</dbReference>
<evidence type="ECO:0000313" key="7">
    <source>
        <dbReference type="Proteomes" id="UP000242444"/>
    </source>
</evidence>
<dbReference type="AlphaFoldDB" id="A0A263CZL7"/>
<gene>
    <name evidence="6" type="ORF">CFN78_24085</name>
</gene>